<protein>
    <submittedName>
        <fullName evidence="1">Uncharacterized protein</fullName>
    </submittedName>
</protein>
<evidence type="ECO:0000313" key="2">
    <source>
        <dbReference type="Proteomes" id="UP000215158"/>
    </source>
</evidence>
<reference evidence="1 2" key="1">
    <citation type="submission" date="2017-08" db="EMBL/GenBank/DDBJ databases">
        <title>Identification and genetic characteristics of simultaneous BTEX- and naphthalene-degrading Paraburkholderia sp. BN5 isolated from petroleum-contaminated soil.</title>
        <authorList>
            <person name="Lee Y."/>
            <person name="Jeon C.O."/>
        </authorList>
    </citation>
    <scope>NUCLEOTIDE SEQUENCE [LARGE SCALE GENOMIC DNA]</scope>
    <source>
        <strain evidence="1 2">BN5</strain>
    </source>
</reference>
<name>A0A248VMM2_9BURK</name>
<accession>A0A248VMM2</accession>
<proteinExistence type="predicted"/>
<organism evidence="1 2">
    <name type="scientific">Paraburkholderia aromaticivorans</name>
    <dbReference type="NCBI Taxonomy" id="2026199"/>
    <lineage>
        <taxon>Bacteria</taxon>
        <taxon>Pseudomonadati</taxon>
        <taxon>Pseudomonadota</taxon>
        <taxon>Betaproteobacteria</taxon>
        <taxon>Burkholderiales</taxon>
        <taxon>Burkholderiaceae</taxon>
        <taxon>Paraburkholderia</taxon>
    </lineage>
</organism>
<dbReference type="KEGG" id="parb:CJU94_02050"/>
<dbReference type="Proteomes" id="UP000215158">
    <property type="component" value="Chromosome 1"/>
</dbReference>
<dbReference type="AlphaFoldDB" id="A0A248VMM2"/>
<gene>
    <name evidence="1" type="ORF">CJU94_02050</name>
</gene>
<evidence type="ECO:0000313" key="1">
    <source>
        <dbReference type="EMBL" id="ASW00231.1"/>
    </source>
</evidence>
<sequence length="69" mass="7806">MSHHQLEQDIVHLEHIFPQLAASSALGLVYWRRRITALEPAQSLLPDGARRVTRLLSIIDQIDDATHPS</sequence>
<dbReference type="EMBL" id="CP022989">
    <property type="protein sequence ID" value="ASW00231.1"/>
    <property type="molecule type" value="Genomic_DNA"/>
</dbReference>
<keyword evidence="2" id="KW-1185">Reference proteome</keyword>